<reference evidence="1 2" key="1">
    <citation type="submission" date="2020-04" db="EMBL/GenBank/DDBJ databases">
        <title>Genome sequencing of Rosenbergiella species.</title>
        <authorList>
            <person name="Alvarez-Perez S."/>
            <person name="Lievens B."/>
        </authorList>
    </citation>
    <scope>NUCLEOTIDE SEQUENCE [LARGE SCALE GENOMIC DNA]</scope>
    <source>
        <strain evidence="1 2">S61</strain>
    </source>
</reference>
<dbReference type="Proteomes" id="UP000790096">
    <property type="component" value="Unassembled WGS sequence"/>
</dbReference>
<proteinExistence type="predicted"/>
<comment type="caution">
    <text evidence="1">The sequence shown here is derived from an EMBL/GenBank/DDBJ whole genome shotgun (WGS) entry which is preliminary data.</text>
</comment>
<keyword evidence="1" id="KW-0808">Transferase</keyword>
<evidence type="ECO:0000313" key="1">
    <source>
        <dbReference type="EMBL" id="MBT0723663.1"/>
    </source>
</evidence>
<organism evidence="1 2">
    <name type="scientific">Rosenbergiella gaditana</name>
    <dbReference type="NCBI Taxonomy" id="2726987"/>
    <lineage>
        <taxon>Bacteria</taxon>
        <taxon>Pseudomonadati</taxon>
        <taxon>Pseudomonadota</taxon>
        <taxon>Gammaproteobacteria</taxon>
        <taxon>Enterobacterales</taxon>
        <taxon>Erwiniaceae</taxon>
        <taxon>Rosenbergiella</taxon>
    </lineage>
</organism>
<accession>A0ABS5SW26</accession>
<keyword evidence="2" id="KW-1185">Reference proteome</keyword>
<evidence type="ECO:0000313" key="2">
    <source>
        <dbReference type="Proteomes" id="UP000790096"/>
    </source>
</evidence>
<dbReference type="InterPro" id="IPR031026">
    <property type="entry name" value="WaaZ_KDO_III"/>
</dbReference>
<dbReference type="Gene3D" id="3.90.1480.10">
    <property type="entry name" value="Alpha-2,3-sialyltransferase"/>
    <property type="match status" value="1"/>
</dbReference>
<protein>
    <submittedName>
        <fullName evidence="1">3-deoxy-D-manno-oct-2-ulosonate III transferase WaaZ</fullName>
    </submittedName>
</protein>
<dbReference type="NCBIfam" id="TIGR04437">
    <property type="entry name" value="WaaZ_KDO_III"/>
    <property type="match status" value="1"/>
</dbReference>
<name>A0ABS5SW26_9GAMM</name>
<dbReference type="EMBL" id="JABBFR010000004">
    <property type="protein sequence ID" value="MBT0723663.1"/>
    <property type="molecule type" value="Genomic_DNA"/>
</dbReference>
<dbReference type="RefSeq" id="WP_214236378.1">
    <property type="nucleotide sequence ID" value="NZ_JABBFR010000004.1"/>
</dbReference>
<dbReference type="GO" id="GO:0016740">
    <property type="term" value="F:transferase activity"/>
    <property type="evidence" value="ECO:0007669"/>
    <property type="project" value="UniProtKB-KW"/>
</dbReference>
<sequence length="260" mass="29514">MISFFSSAQLAHLREQRRHSTCLIFLSGPSASQVSMSQLRSTDIIAVNGSARYLLNNGIQPFIYLVTDGRFPLQCLEEFQRHVAESCFTFINQEVFDSAPADLQSWLAEHCFILKELYKREKSGPLKKLKYSLFCARNPSVIMNVPFSRKKRLKGFSKDITLGYCNCKTVAYAAIQLAYSLTYRKMICAGFDLTPGGQRFYERQGEATMPSEISQDTQKIIAVLRFMKERINPPLYTLSTTTAIPYEIIPLIEQEGGEAE</sequence>
<gene>
    <name evidence="1" type="primary">waaZ</name>
    <name evidence="1" type="ORF">HH682_04240</name>
</gene>